<name>A0ABD3W6N6_SINWO</name>
<accession>A0ABD3W6N6</accession>
<comment type="caution">
    <text evidence="1">The sequence shown here is derived from an EMBL/GenBank/DDBJ whole genome shotgun (WGS) entry which is preliminary data.</text>
</comment>
<keyword evidence="2" id="KW-1185">Reference proteome</keyword>
<dbReference type="EMBL" id="JBJQND010000008">
    <property type="protein sequence ID" value="KAL3868378.1"/>
    <property type="molecule type" value="Genomic_DNA"/>
</dbReference>
<evidence type="ECO:0000313" key="2">
    <source>
        <dbReference type="Proteomes" id="UP001634394"/>
    </source>
</evidence>
<protein>
    <submittedName>
        <fullName evidence="1">Uncharacterized protein</fullName>
    </submittedName>
</protein>
<feature type="non-terminal residue" evidence="1">
    <location>
        <position position="58"/>
    </location>
</feature>
<evidence type="ECO:0000313" key="1">
    <source>
        <dbReference type="EMBL" id="KAL3868378.1"/>
    </source>
</evidence>
<organism evidence="1 2">
    <name type="scientific">Sinanodonta woodiana</name>
    <name type="common">Chinese pond mussel</name>
    <name type="synonym">Anodonta woodiana</name>
    <dbReference type="NCBI Taxonomy" id="1069815"/>
    <lineage>
        <taxon>Eukaryota</taxon>
        <taxon>Metazoa</taxon>
        <taxon>Spiralia</taxon>
        <taxon>Lophotrochozoa</taxon>
        <taxon>Mollusca</taxon>
        <taxon>Bivalvia</taxon>
        <taxon>Autobranchia</taxon>
        <taxon>Heteroconchia</taxon>
        <taxon>Palaeoheterodonta</taxon>
        <taxon>Unionida</taxon>
        <taxon>Unionoidea</taxon>
        <taxon>Unionidae</taxon>
        <taxon>Unioninae</taxon>
        <taxon>Sinanodonta</taxon>
    </lineage>
</organism>
<dbReference type="AlphaFoldDB" id="A0ABD3W6N6"/>
<reference evidence="1 2" key="1">
    <citation type="submission" date="2024-11" db="EMBL/GenBank/DDBJ databases">
        <title>Chromosome-level genome assembly of the freshwater bivalve Anodonta woodiana.</title>
        <authorList>
            <person name="Chen X."/>
        </authorList>
    </citation>
    <scope>NUCLEOTIDE SEQUENCE [LARGE SCALE GENOMIC DNA]</scope>
    <source>
        <strain evidence="1">MN2024</strain>
        <tissue evidence="1">Gills</tissue>
    </source>
</reference>
<proteinExistence type="predicted"/>
<gene>
    <name evidence="1" type="ORF">ACJMK2_041190</name>
</gene>
<sequence>MADDDSFVVPKSGRQLQDKIYRENAKKIPQRVPGNNFVNDILTIFGELQDSPFVQSIT</sequence>
<dbReference type="Proteomes" id="UP001634394">
    <property type="component" value="Unassembled WGS sequence"/>
</dbReference>